<dbReference type="InterPro" id="IPR029063">
    <property type="entry name" value="SAM-dependent_MTases_sf"/>
</dbReference>
<dbReference type="GO" id="GO:0008168">
    <property type="term" value="F:methyltransferase activity"/>
    <property type="evidence" value="ECO:0007669"/>
    <property type="project" value="UniProtKB-KW"/>
</dbReference>
<keyword evidence="1" id="KW-0808">Transferase</keyword>
<comment type="caution">
    <text evidence="1">The sequence shown here is derived from an EMBL/GenBank/DDBJ whole genome shotgun (WGS) entry which is preliminary data.</text>
</comment>
<dbReference type="Gene3D" id="3.40.50.150">
    <property type="entry name" value="Vaccinia Virus protein VP39"/>
    <property type="match status" value="1"/>
</dbReference>
<dbReference type="EC" id="2.1.1.-" evidence="1"/>
<keyword evidence="1" id="KW-0489">Methyltransferase</keyword>
<reference evidence="1" key="1">
    <citation type="submission" date="2021-04" db="EMBL/GenBank/DDBJ databases">
        <title>Pseudaminobacter soli sp. nov., isolated from paddy soil contaminated by heavy metals.</title>
        <authorList>
            <person name="Zhang K."/>
        </authorList>
    </citation>
    <scope>NUCLEOTIDE SEQUENCE</scope>
    <source>
        <strain evidence="1">19-2017</strain>
    </source>
</reference>
<dbReference type="PANTHER" id="PTHR40036">
    <property type="entry name" value="MACROCIN O-METHYLTRANSFERASE"/>
    <property type="match status" value="1"/>
</dbReference>
<dbReference type="GO" id="GO:0032259">
    <property type="term" value="P:methylation"/>
    <property type="evidence" value="ECO:0007669"/>
    <property type="project" value="UniProtKB-KW"/>
</dbReference>
<protein>
    <submittedName>
        <fullName evidence="1">Class I SAM-dependent methyltransferase</fullName>
        <ecNumber evidence="1">2.1.1.-</ecNumber>
    </submittedName>
</protein>
<dbReference type="InterPro" id="IPR008884">
    <property type="entry name" value="TylF_MeTrfase"/>
</dbReference>
<organism evidence="1 2">
    <name type="scientific">Pseudaminobacter soli</name>
    <name type="common">ex Zhang et al. 2022</name>
    <dbReference type="NCBI Taxonomy" id="2831468"/>
    <lineage>
        <taxon>Bacteria</taxon>
        <taxon>Pseudomonadati</taxon>
        <taxon>Pseudomonadota</taxon>
        <taxon>Alphaproteobacteria</taxon>
        <taxon>Hyphomicrobiales</taxon>
        <taxon>Phyllobacteriaceae</taxon>
        <taxon>Pseudaminobacter</taxon>
    </lineage>
</organism>
<evidence type="ECO:0000313" key="2">
    <source>
        <dbReference type="Proteomes" id="UP000680348"/>
    </source>
</evidence>
<keyword evidence="2" id="KW-1185">Reference proteome</keyword>
<dbReference type="AlphaFoldDB" id="A0A942IAW3"/>
<dbReference type="Proteomes" id="UP000680348">
    <property type="component" value="Unassembled WGS sequence"/>
</dbReference>
<dbReference type="RefSeq" id="WP_188256501.1">
    <property type="nucleotide sequence ID" value="NZ_JABVCF010000011.1"/>
</dbReference>
<accession>A0A942IAW3</accession>
<sequence length="260" mass="29597">MKNFISRILNSKLVQQYSSSPEVRRKARFKLLNRYAKKNDLQLYRHNLIWYHDEEFLRARAKSITGVPDDRCFTLLDLARKTRAIAGDIAECGSRFGRSATFMLTGRGPASEKTLFVFDSFEGLSEPTAEDRLEGGEAYWSKGDILAPIEIIKENLKDYPKVQIMQGWIPARFPEVADRSFSLVHIDVDLHQPTLDSLEFFYPRMTTGGFIVCDDYGSEHCPGARRAFDEFFADKPETVLHLTTGQCVVTILETSRPATA</sequence>
<dbReference type="PANTHER" id="PTHR40036:SF1">
    <property type="entry name" value="MACROCIN O-METHYLTRANSFERASE"/>
    <property type="match status" value="1"/>
</dbReference>
<gene>
    <name evidence="1" type="ORF">KEU06_20235</name>
</gene>
<evidence type="ECO:0000313" key="1">
    <source>
        <dbReference type="EMBL" id="MBS3650946.1"/>
    </source>
</evidence>
<dbReference type="SUPFAM" id="SSF53335">
    <property type="entry name" value="S-adenosyl-L-methionine-dependent methyltransferases"/>
    <property type="match status" value="1"/>
</dbReference>
<name>A0A942IAW3_9HYPH</name>
<dbReference type="EMBL" id="JAGWCR010000011">
    <property type="protein sequence ID" value="MBS3650946.1"/>
    <property type="molecule type" value="Genomic_DNA"/>
</dbReference>
<dbReference type="Pfam" id="PF05711">
    <property type="entry name" value="TylF"/>
    <property type="match status" value="1"/>
</dbReference>
<proteinExistence type="predicted"/>